<reference evidence="3" key="1">
    <citation type="submission" date="2022-11" db="UniProtKB">
        <authorList>
            <consortium name="WormBaseParasite"/>
        </authorList>
    </citation>
    <scope>IDENTIFICATION</scope>
</reference>
<dbReference type="Proteomes" id="UP000887540">
    <property type="component" value="Unplaced"/>
</dbReference>
<organism evidence="2 3">
    <name type="scientific">Acrobeloides nanus</name>
    <dbReference type="NCBI Taxonomy" id="290746"/>
    <lineage>
        <taxon>Eukaryota</taxon>
        <taxon>Metazoa</taxon>
        <taxon>Ecdysozoa</taxon>
        <taxon>Nematoda</taxon>
        <taxon>Chromadorea</taxon>
        <taxon>Rhabditida</taxon>
        <taxon>Tylenchina</taxon>
        <taxon>Cephalobomorpha</taxon>
        <taxon>Cephaloboidea</taxon>
        <taxon>Cephalobidae</taxon>
        <taxon>Acrobeloides</taxon>
    </lineage>
</organism>
<evidence type="ECO:0000313" key="2">
    <source>
        <dbReference type="Proteomes" id="UP000887540"/>
    </source>
</evidence>
<dbReference type="InterPro" id="IPR052961">
    <property type="entry name" value="Oxido-Kinase-like_Enzymes"/>
</dbReference>
<protein>
    <submittedName>
        <fullName evidence="3">CHK kinase-like domain-containing protein</fullName>
    </submittedName>
</protein>
<dbReference type="InterPro" id="IPR015897">
    <property type="entry name" value="CHK_kinase-like"/>
</dbReference>
<dbReference type="PANTHER" id="PTHR23020:SF41">
    <property type="entry name" value="AMINOGLYCOSIDE PHOSPHOTRANSFERASE DOMAIN-CONTAINING PROTEIN"/>
    <property type="match status" value="1"/>
</dbReference>
<keyword evidence="2" id="KW-1185">Reference proteome</keyword>
<dbReference type="InterPro" id="IPR011009">
    <property type="entry name" value="Kinase-like_dom_sf"/>
</dbReference>
<evidence type="ECO:0000313" key="3">
    <source>
        <dbReference type="WBParaSite" id="ACRNAN_scaffold3412.g17141.t1"/>
    </source>
</evidence>
<sequence length="432" mass="49464">MSQTTLVCKPEIYDLIVRTTNFTAGWICDILYKHDPSFKQKFGSGKEIIGKVEAFDLQKDNGFAAKVFKTTLFLENSETPFHSCIVKVPNKEGYEKLMAKMYENKKPDGKNDEIDSFLNHLLLIHDNECRFYEHFGKVSGFTVPEAFYMEKIDQAKGQTGLIVMEDLSKGAKVQGFLPSLRVDQVKKLVECIARFHAYQLVQPNPKWVGTFSKGQTNHTIHLETCKGINNVKAYNNGIYAKQIDELEKVFFNYESKCYLVEGICDELGIPKLVNLGDFHSNNVLFKIEEDDLISNQIVSIIDFQAAFEGSPALDLARLIVVSLDAEIRREVETFIFDFYMENLTKHMKTFNKTPPFDVKTLKKVYEFAFLYQCHAVIMVPPYFKALVQAETDPEKKHIIEAQVAKLELRGLLALEDALTIVDKYKSHWSIKV</sequence>
<dbReference type="WBParaSite" id="ACRNAN_scaffold3412.g17141.t1">
    <property type="protein sequence ID" value="ACRNAN_scaffold3412.g17141.t1"/>
    <property type="gene ID" value="ACRNAN_scaffold3412.g17141"/>
</dbReference>
<name>A0A914DRB6_9BILA</name>
<dbReference type="InterPro" id="IPR012877">
    <property type="entry name" value="Dhs-27"/>
</dbReference>
<proteinExistence type="predicted"/>
<evidence type="ECO:0000259" key="1">
    <source>
        <dbReference type="SMART" id="SM00587"/>
    </source>
</evidence>
<accession>A0A914DRB6</accession>
<feature type="domain" description="CHK kinase-like" evidence="1">
    <location>
        <begin position="162"/>
        <end position="349"/>
    </location>
</feature>
<dbReference type="SUPFAM" id="SSF56112">
    <property type="entry name" value="Protein kinase-like (PK-like)"/>
    <property type="match status" value="1"/>
</dbReference>
<dbReference type="PANTHER" id="PTHR23020">
    <property type="entry name" value="UNCHARACTERIZED NUCLEAR HORMONE RECEPTOR-RELATED"/>
    <property type="match status" value="1"/>
</dbReference>
<dbReference type="AlphaFoldDB" id="A0A914DRB6"/>
<dbReference type="Pfam" id="PF07914">
    <property type="entry name" value="DUF1679"/>
    <property type="match status" value="1"/>
</dbReference>
<dbReference type="Gene3D" id="3.90.1200.10">
    <property type="match status" value="1"/>
</dbReference>
<dbReference type="SMART" id="SM00587">
    <property type="entry name" value="CHK"/>
    <property type="match status" value="1"/>
</dbReference>